<proteinExistence type="predicted"/>
<evidence type="ECO:0000313" key="2">
    <source>
        <dbReference type="Proteomes" id="UP000572988"/>
    </source>
</evidence>
<evidence type="ECO:0000313" key="1">
    <source>
        <dbReference type="EMBL" id="NHA34207.1"/>
    </source>
</evidence>
<organism evidence="1 2">
    <name type="scientific">Staphylococcus schleiferi</name>
    <dbReference type="NCBI Taxonomy" id="1295"/>
    <lineage>
        <taxon>Bacteria</taxon>
        <taxon>Bacillati</taxon>
        <taxon>Bacillota</taxon>
        <taxon>Bacilli</taxon>
        <taxon>Bacillales</taxon>
        <taxon>Staphylococcaceae</taxon>
        <taxon>Staphylococcus</taxon>
    </lineage>
</organism>
<protein>
    <submittedName>
        <fullName evidence="1">Uncharacterized protein</fullName>
    </submittedName>
</protein>
<dbReference type="EMBL" id="POVK01000019">
    <property type="protein sequence ID" value="NHA34207.1"/>
    <property type="molecule type" value="Genomic_DNA"/>
</dbReference>
<gene>
    <name evidence="1" type="ORF">C1O36_06700</name>
</gene>
<name>A0ABX0FYQ7_STASC</name>
<sequence length="66" mass="8114">MLTTYRNEVEQLELKRALYQIVRKNIPHERLRIAHYEVIPQKQRICIQNLQSHQKYCYIKKGIHTH</sequence>
<reference evidence="1 2" key="1">
    <citation type="submission" date="2018-01" db="EMBL/GenBank/DDBJ databases">
        <title>Complete genome sequence of Staphylococcus Scheliferi isolated from human.</title>
        <authorList>
            <person name="Abouelkhair M.A."/>
            <person name="Bemis D.A."/>
            <person name="Kania S.A."/>
        </authorList>
    </citation>
    <scope>NUCLEOTIDE SEQUENCE [LARGE SCALE GENOMIC DNA]</scope>
    <source>
        <strain evidence="1 2">ATCC 43808</strain>
    </source>
</reference>
<accession>A0ABX0FYQ7</accession>
<dbReference type="Proteomes" id="UP000572988">
    <property type="component" value="Unassembled WGS sequence"/>
</dbReference>
<keyword evidence="2" id="KW-1185">Reference proteome</keyword>
<comment type="caution">
    <text evidence="1">The sequence shown here is derived from an EMBL/GenBank/DDBJ whole genome shotgun (WGS) entry which is preliminary data.</text>
</comment>